<dbReference type="EMBL" id="LZPO01087656">
    <property type="protein sequence ID" value="OBS66027.1"/>
    <property type="molecule type" value="Genomic_DNA"/>
</dbReference>
<reference evidence="2 3" key="1">
    <citation type="submission" date="2016-06" db="EMBL/GenBank/DDBJ databases">
        <title>The Draft Genome Sequence and Annotation of the Desert Woodrat Neotoma lepida.</title>
        <authorList>
            <person name="Campbell M."/>
            <person name="Oakeson K.F."/>
            <person name="Yandell M."/>
            <person name="Halpert J.R."/>
            <person name="Dearing D."/>
        </authorList>
    </citation>
    <scope>NUCLEOTIDE SEQUENCE [LARGE SCALE GENOMIC DNA]</scope>
    <source>
        <strain evidence="2">417</strain>
        <tissue evidence="2">Liver</tissue>
    </source>
</reference>
<evidence type="ECO:0000313" key="2">
    <source>
        <dbReference type="EMBL" id="OBS66027.1"/>
    </source>
</evidence>
<feature type="region of interest" description="Disordered" evidence="1">
    <location>
        <begin position="41"/>
        <end position="64"/>
    </location>
</feature>
<gene>
    <name evidence="2" type="ORF">A6R68_05434</name>
</gene>
<accession>A0A1A6GL15</accession>
<evidence type="ECO:0000313" key="3">
    <source>
        <dbReference type="Proteomes" id="UP000092124"/>
    </source>
</evidence>
<comment type="caution">
    <text evidence="2">The sequence shown here is derived from an EMBL/GenBank/DDBJ whole genome shotgun (WGS) entry which is preliminary data.</text>
</comment>
<feature type="compositionally biased region" description="Basic and acidic residues" evidence="1">
    <location>
        <begin position="51"/>
        <end position="64"/>
    </location>
</feature>
<keyword evidence="3" id="KW-1185">Reference proteome</keyword>
<feature type="non-terminal residue" evidence="2">
    <location>
        <position position="64"/>
    </location>
</feature>
<organism evidence="2 3">
    <name type="scientific">Neotoma lepida</name>
    <name type="common">Desert woodrat</name>
    <dbReference type="NCBI Taxonomy" id="56216"/>
    <lineage>
        <taxon>Eukaryota</taxon>
        <taxon>Metazoa</taxon>
        <taxon>Chordata</taxon>
        <taxon>Craniata</taxon>
        <taxon>Vertebrata</taxon>
        <taxon>Euteleostomi</taxon>
        <taxon>Mammalia</taxon>
        <taxon>Eutheria</taxon>
        <taxon>Euarchontoglires</taxon>
        <taxon>Glires</taxon>
        <taxon>Rodentia</taxon>
        <taxon>Myomorpha</taxon>
        <taxon>Muroidea</taxon>
        <taxon>Cricetidae</taxon>
        <taxon>Neotominae</taxon>
        <taxon>Neotoma</taxon>
    </lineage>
</organism>
<feature type="compositionally biased region" description="Low complexity" evidence="1">
    <location>
        <begin position="41"/>
        <end position="50"/>
    </location>
</feature>
<dbReference type="Proteomes" id="UP000092124">
    <property type="component" value="Unassembled WGS sequence"/>
</dbReference>
<protein>
    <submittedName>
        <fullName evidence="2">Uncharacterized protein</fullName>
    </submittedName>
</protein>
<sequence length="64" mass="7078">MEIYNQDEKGLGKLDRAMAQFISNLTEKVLALLNVEERAAATDAQQTTEDMNTHDEHRGSSALG</sequence>
<evidence type="ECO:0000256" key="1">
    <source>
        <dbReference type="SAM" id="MobiDB-lite"/>
    </source>
</evidence>
<proteinExistence type="predicted"/>
<name>A0A1A6GL15_NEOLE</name>
<dbReference type="AlphaFoldDB" id="A0A1A6GL15"/>